<feature type="domain" description="Histidine kinase/HSP90-like ATPase" evidence="2">
    <location>
        <begin position="252"/>
        <end position="310"/>
    </location>
</feature>
<feature type="transmembrane region" description="Helical" evidence="1">
    <location>
        <begin position="472"/>
        <end position="491"/>
    </location>
</feature>
<keyword evidence="1" id="KW-0812">Transmembrane</keyword>
<evidence type="ECO:0000313" key="3">
    <source>
        <dbReference type="EMBL" id="OYO19372.1"/>
    </source>
</evidence>
<gene>
    <name evidence="3" type="ORF">CGZ93_13475</name>
</gene>
<sequence>MFAYIQPVRRELGRVGAVGDLGLVLLGLVQVAVVIGALVSAPRQPVRLAHVLGVACVGCLVLLLLGQPPGPWQVTWWPTTAFNAVFCFLLVFGGRWRWLSGATLMVAALGVRLMATAASGESLRLGVAEGVSGLQLAWTVVLAVEALRRVGLATEASLDERRRVLITEQLERAQDRQNRAVERFLHDEVLHALRAVSRPRLAGAEAVRDLVNRTVTLLGQSRDRAEHALADRIETLRAEVAITIEVSGRPPNDLPAAVEGALGTAVTEAIRNADQHSGADRVRVRWLTAGRRVEVEVQDSGRGFDTAGITVGGTRDSIAQAMEDVGGWSEIRSSSAGTLVRVGWRGHSRGAAVLRDTWRELRRGTVIASIPILVGNVCMFTLLLPELGAWASAAVAVVVACLIGLWAGIKVWHDQPGPAVAILVPLGSVTALFLNVASIPQDLGNGFYYFMAGGVVPLLMPLVVAYPLVIGLVQVAVVWLGLVLAGAWRFGLARTLTDYAGAVTAPTLLVAILILRLVVTVLGRRSLAELGRLDESEIRTRELEVRNAVTEGRLRRVAERVGPFLDEVGAGRLALDDPQVGRRARQFELEVRDEVHFGGPPPELAERLAAVRERGWWLELRVDRGDVVAQQSGLLSLVEAFDQEPWSDDRVVVSNLGELVAVLPGPWRGRQPEGGRVQLETGDGYTRLLSCPPNR</sequence>
<feature type="transmembrane region" description="Helical" evidence="1">
    <location>
        <begin position="419"/>
        <end position="440"/>
    </location>
</feature>
<dbReference type="Proteomes" id="UP000216311">
    <property type="component" value="Unassembled WGS sequence"/>
</dbReference>
<dbReference type="EMBL" id="NMVQ01000034">
    <property type="protein sequence ID" value="OYO19372.1"/>
    <property type="molecule type" value="Genomic_DNA"/>
</dbReference>
<dbReference type="SUPFAM" id="SSF55874">
    <property type="entry name" value="ATPase domain of HSP90 chaperone/DNA topoisomerase II/histidine kinase"/>
    <property type="match status" value="1"/>
</dbReference>
<evidence type="ECO:0000256" key="1">
    <source>
        <dbReference type="SAM" id="Phobius"/>
    </source>
</evidence>
<protein>
    <recommendedName>
        <fullName evidence="2">Histidine kinase/HSP90-like ATPase domain-containing protein</fullName>
    </recommendedName>
</protein>
<accession>A0A255GV91</accession>
<feature type="transmembrane region" description="Helical" evidence="1">
    <location>
        <begin position="446"/>
        <end position="465"/>
    </location>
</feature>
<name>A0A255GV91_9ACTN</name>
<evidence type="ECO:0000313" key="4">
    <source>
        <dbReference type="Proteomes" id="UP000216311"/>
    </source>
</evidence>
<keyword evidence="1" id="KW-1133">Transmembrane helix</keyword>
<proteinExistence type="predicted"/>
<evidence type="ECO:0000259" key="2">
    <source>
        <dbReference type="Pfam" id="PF13581"/>
    </source>
</evidence>
<feature type="transmembrane region" description="Helical" evidence="1">
    <location>
        <begin position="389"/>
        <end position="407"/>
    </location>
</feature>
<feature type="transmembrane region" description="Helical" evidence="1">
    <location>
        <begin position="47"/>
        <end position="65"/>
    </location>
</feature>
<dbReference type="AlphaFoldDB" id="A0A255GV91"/>
<comment type="caution">
    <text evidence="3">The sequence shown here is derived from an EMBL/GenBank/DDBJ whole genome shotgun (WGS) entry which is preliminary data.</text>
</comment>
<dbReference type="Gene3D" id="3.30.565.10">
    <property type="entry name" value="Histidine kinase-like ATPase, C-terminal domain"/>
    <property type="match status" value="1"/>
</dbReference>
<keyword evidence="4" id="KW-1185">Reference proteome</keyword>
<organism evidence="3 4">
    <name type="scientific">Enemella dayhoffiae</name>
    <dbReference type="NCBI Taxonomy" id="2016507"/>
    <lineage>
        <taxon>Bacteria</taxon>
        <taxon>Bacillati</taxon>
        <taxon>Actinomycetota</taxon>
        <taxon>Actinomycetes</taxon>
        <taxon>Propionibacteriales</taxon>
        <taxon>Propionibacteriaceae</taxon>
        <taxon>Enemella</taxon>
    </lineage>
</organism>
<feature type="transmembrane region" description="Helical" evidence="1">
    <location>
        <begin position="74"/>
        <end position="92"/>
    </location>
</feature>
<dbReference type="InterPro" id="IPR003594">
    <property type="entry name" value="HATPase_dom"/>
</dbReference>
<dbReference type="InterPro" id="IPR036890">
    <property type="entry name" value="HATPase_C_sf"/>
</dbReference>
<dbReference type="Pfam" id="PF13581">
    <property type="entry name" value="HATPase_c_2"/>
    <property type="match status" value="1"/>
</dbReference>
<feature type="transmembrane region" description="Helical" evidence="1">
    <location>
        <begin position="21"/>
        <end position="41"/>
    </location>
</feature>
<reference evidence="3 4" key="1">
    <citation type="submission" date="2017-07" db="EMBL/GenBank/DDBJ databases">
        <title>Draft whole genome sequences of clinical Proprionibacteriaceae strains.</title>
        <authorList>
            <person name="Bernier A.-M."/>
            <person name="Bernard K."/>
            <person name="Domingo M.-C."/>
        </authorList>
    </citation>
    <scope>NUCLEOTIDE SEQUENCE [LARGE SCALE GENOMIC DNA]</scope>
    <source>
        <strain evidence="3 4">NML 130396</strain>
    </source>
</reference>
<keyword evidence="1" id="KW-0472">Membrane</keyword>
<feature type="transmembrane region" description="Helical" evidence="1">
    <location>
        <begin position="503"/>
        <end position="523"/>
    </location>
</feature>